<proteinExistence type="predicted"/>
<name>A0A8T4L674_9ARCH</name>
<keyword evidence="1" id="KW-0812">Transmembrane</keyword>
<evidence type="ECO:0000259" key="2">
    <source>
        <dbReference type="Pfam" id="PF09335"/>
    </source>
</evidence>
<dbReference type="Pfam" id="PF09335">
    <property type="entry name" value="VTT_dom"/>
    <property type="match status" value="1"/>
</dbReference>
<feature type="transmembrane region" description="Helical" evidence="1">
    <location>
        <begin position="184"/>
        <end position="203"/>
    </location>
</feature>
<dbReference type="InterPro" id="IPR032816">
    <property type="entry name" value="VTT_dom"/>
</dbReference>
<dbReference type="PANTHER" id="PTHR42709">
    <property type="entry name" value="ALKALINE PHOSPHATASE LIKE PROTEIN"/>
    <property type="match status" value="1"/>
</dbReference>
<reference evidence="3" key="2">
    <citation type="submission" date="2021-05" db="EMBL/GenBank/DDBJ databases">
        <title>Protein family content uncovers lineage relationships and bacterial pathway maintenance mechanisms in DPANN archaea.</title>
        <authorList>
            <person name="Castelle C.J."/>
            <person name="Meheust R."/>
            <person name="Jaffe A.L."/>
            <person name="Seitz K."/>
            <person name="Gong X."/>
            <person name="Baker B.J."/>
            <person name="Banfield J.F."/>
        </authorList>
    </citation>
    <scope>NUCLEOTIDE SEQUENCE</scope>
    <source>
        <strain evidence="3">RIFCSPLOWO2_01_FULL_58_19</strain>
    </source>
</reference>
<evidence type="ECO:0000313" key="4">
    <source>
        <dbReference type="Proteomes" id="UP000678237"/>
    </source>
</evidence>
<organism evidence="3 4">
    <name type="scientific">Candidatus Iainarchaeum sp</name>
    <dbReference type="NCBI Taxonomy" id="3101447"/>
    <lineage>
        <taxon>Archaea</taxon>
        <taxon>Candidatus Iainarchaeota</taxon>
        <taxon>Candidatus Iainarchaeia</taxon>
        <taxon>Candidatus Iainarchaeales</taxon>
        <taxon>Candidatus Iainarchaeaceae</taxon>
        <taxon>Candidatus Iainarchaeum</taxon>
    </lineage>
</organism>
<evidence type="ECO:0000313" key="3">
    <source>
        <dbReference type="EMBL" id="MBS3062371.1"/>
    </source>
</evidence>
<protein>
    <submittedName>
        <fullName evidence="3">VTT domain-containing protein</fullName>
    </submittedName>
</protein>
<sequence length="204" mass="22000">MRRKKLSRTQWLYLGVLGLAFLVMLFFALQEAEFNPSTFIRTYGLLGLFVISIAANATILFPLGVEVIVVAVGANPSLVGLASQSLLDRVIVGFVSGTGAAIGEMTAYLAGAMGRKAVEAVKEIDIRKVDAVAKKIEQRGMPFIFLIAIIPFPFDVIGMAAGLIKFNPVKFFAAAWGGKTIRYVLYSLFGFAAFEAAKGLLGFH</sequence>
<dbReference type="AlphaFoldDB" id="A0A8T4L674"/>
<keyword evidence="1" id="KW-0472">Membrane</keyword>
<feature type="transmembrane region" description="Helical" evidence="1">
    <location>
        <begin position="143"/>
        <end position="164"/>
    </location>
</feature>
<feature type="transmembrane region" description="Helical" evidence="1">
    <location>
        <begin position="49"/>
        <end position="74"/>
    </location>
</feature>
<keyword evidence="1" id="KW-1133">Transmembrane helix</keyword>
<evidence type="ECO:0000256" key="1">
    <source>
        <dbReference type="SAM" id="Phobius"/>
    </source>
</evidence>
<dbReference type="Proteomes" id="UP000678237">
    <property type="component" value="Unassembled WGS sequence"/>
</dbReference>
<comment type="caution">
    <text evidence="3">The sequence shown here is derived from an EMBL/GenBank/DDBJ whole genome shotgun (WGS) entry which is preliminary data.</text>
</comment>
<dbReference type="EMBL" id="JAGVWE010000002">
    <property type="protein sequence ID" value="MBS3062371.1"/>
    <property type="molecule type" value="Genomic_DNA"/>
</dbReference>
<reference evidence="3" key="1">
    <citation type="submission" date="2021-03" db="EMBL/GenBank/DDBJ databases">
        <authorList>
            <person name="Jaffe A."/>
        </authorList>
    </citation>
    <scope>NUCLEOTIDE SEQUENCE</scope>
    <source>
        <strain evidence="3">RIFCSPLOWO2_01_FULL_58_19</strain>
    </source>
</reference>
<feature type="transmembrane region" description="Helical" evidence="1">
    <location>
        <begin position="12"/>
        <end position="29"/>
    </location>
</feature>
<accession>A0A8T4L674</accession>
<gene>
    <name evidence="3" type="ORF">J4203_00730</name>
</gene>
<feature type="domain" description="VTT" evidence="2">
    <location>
        <begin position="85"/>
        <end position="190"/>
    </location>
</feature>
<dbReference type="InterPro" id="IPR051311">
    <property type="entry name" value="DedA_domain"/>
</dbReference>